<comment type="caution">
    <text evidence="2">The sequence shown here is derived from an EMBL/GenBank/DDBJ whole genome shotgun (WGS) entry which is preliminary data.</text>
</comment>
<keyword evidence="1" id="KW-1133">Transmembrane helix</keyword>
<feature type="transmembrane region" description="Helical" evidence="1">
    <location>
        <begin position="124"/>
        <end position="144"/>
    </location>
</feature>
<organism evidence="2 3">
    <name type="scientific">Mycolicibacter sinensis (strain JDM601)</name>
    <name type="common">Mycobacterium sinense</name>
    <dbReference type="NCBI Taxonomy" id="875328"/>
    <lineage>
        <taxon>Bacteria</taxon>
        <taxon>Bacillati</taxon>
        <taxon>Actinomycetota</taxon>
        <taxon>Actinomycetes</taxon>
        <taxon>Mycobacteriales</taxon>
        <taxon>Mycobacteriaceae</taxon>
        <taxon>Mycolicibacter</taxon>
    </lineage>
</organism>
<proteinExistence type="predicted"/>
<evidence type="ECO:0000313" key="3">
    <source>
        <dbReference type="Proteomes" id="UP000093985"/>
    </source>
</evidence>
<dbReference type="Pfam" id="PF11196">
    <property type="entry name" value="DUF2834"/>
    <property type="match status" value="1"/>
</dbReference>
<evidence type="ECO:0000256" key="1">
    <source>
        <dbReference type="SAM" id="Phobius"/>
    </source>
</evidence>
<evidence type="ECO:0000313" key="2">
    <source>
        <dbReference type="EMBL" id="OBG07183.1"/>
    </source>
</evidence>
<keyword evidence="1" id="KW-0812">Transmembrane</keyword>
<protein>
    <recommendedName>
        <fullName evidence="4">DUF2834 domain-containing protein</fullName>
    </recommendedName>
</protein>
<accession>A0A1A2ELC7</accession>
<keyword evidence="1" id="KW-0472">Membrane</keyword>
<reference evidence="3" key="1">
    <citation type="submission" date="2016-06" db="EMBL/GenBank/DDBJ databases">
        <authorList>
            <person name="Sutton G."/>
            <person name="Brinkac L."/>
            <person name="Sanka R."/>
            <person name="Adams M."/>
            <person name="Lau E."/>
            <person name="Mehaffy C."/>
            <person name="Tameris M."/>
            <person name="Hatherill M."/>
            <person name="Hanekom W."/>
            <person name="Mahomed H."/>
            <person name="Mcshane H."/>
        </authorList>
    </citation>
    <scope>NUCLEOTIDE SEQUENCE [LARGE SCALE GENOMIC DNA]</scope>
    <source>
        <strain evidence="3">852014-51077_SCH5608930-a</strain>
    </source>
</reference>
<evidence type="ECO:0008006" key="4">
    <source>
        <dbReference type="Google" id="ProtNLM"/>
    </source>
</evidence>
<dbReference type="InterPro" id="IPR021362">
    <property type="entry name" value="DUF2834"/>
</dbReference>
<dbReference type="EMBL" id="LZIN01000039">
    <property type="protein sequence ID" value="OBG07183.1"/>
    <property type="molecule type" value="Genomic_DNA"/>
</dbReference>
<sequence>MISLIVHAVLGLATVWWIVASNRGVFAKPTGGGAFSPLELGYYVIGIASIGLGWYFNVRFVNEYAQGPNHNPIRGPGSWTHYIQLMFTNPAAGSASQDYTIINVVLLPLFTIVDGYRRGLRRPWLYFVSSLFTSCAFAYAFYFATMERQRRHTPAPTSRVVAEL</sequence>
<gene>
    <name evidence="2" type="ORF">A5771_07360</name>
</gene>
<dbReference type="AlphaFoldDB" id="A0A1A2ELC7"/>
<dbReference type="RefSeq" id="WP_064854867.1">
    <property type="nucleotide sequence ID" value="NZ_LZIM01000036.1"/>
</dbReference>
<feature type="transmembrane region" description="Helical" evidence="1">
    <location>
        <begin position="37"/>
        <end position="56"/>
    </location>
</feature>
<name>A0A1A2ELC7_MYCSD</name>
<dbReference type="OrthoDB" id="7064004at2"/>
<dbReference type="Proteomes" id="UP000093985">
    <property type="component" value="Unassembled WGS sequence"/>
</dbReference>